<dbReference type="Gene3D" id="3.40.1190.20">
    <property type="match status" value="1"/>
</dbReference>
<dbReference type="Pfam" id="PF08543">
    <property type="entry name" value="Phos_pyr_kin"/>
    <property type="match status" value="1"/>
</dbReference>
<evidence type="ECO:0000313" key="5">
    <source>
        <dbReference type="Proteomes" id="UP000246099"/>
    </source>
</evidence>
<evidence type="ECO:0000259" key="3">
    <source>
        <dbReference type="Pfam" id="PF08543"/>
    </source>
</evidence>
<evidence type="ECO:0000256" key="2">
    <source>
        <dbReference type="ARBA" id="ARBA00012135"/>
    </source>
</evidence>
<keyword evidence="5" id="KW-1185">Reference proteome</keyword>
<name>A0ABM6WC14_9BACT</name>
<dbReference type="EC" id="2.7.1.49" evidence="2"/>
<dbReference type="RefSeq" id="WP_119077689.1">
    <property type="nucleotide sequence ID" value="NZ_CP029600.1"/>
</dbReference>
<dbReference type="CDD" id="cd01169">
    <property type="entry name" value="HMPP_kinase"/>
    <property type="match status" value="1"/>
</dbReference>
<dbReference type="SUPFAM" id="SSF53613">
    <property type="entry name" value="Ribokinase-like"/>
    <property type="match status" value="1"/>
</dbReference>
<protein>
    <recommendedName>
        <fullName evidence="2">hydroxymethylpyrimidine kinase</fullName>
        <ecNumber evidence="2">2.7.1.49</ecNumber>
    </recommendedName>
</protein>
<organism evidence="4 5">
    <name type="scientific">Chitinophaga alhagiae</name>
    <dbReference type="NCBI Taxonomy" id="2203219"/>
    <lineage>
        <taxon>Bacteria</taxon>
        <taxon>Pseudomonadati</taxon>
        <taxon>Bacteroidota</taxon>
        <taxon>Chitinophagia</taxon>
        <taxon>Chitinophagales</taxon>
        <taxon>Chitinophagaceae</taxon>
        <taxon>Chitinophaga</taxon>
    </lineage>
</organism>
<dbReference type="Proteomes" id="UP000246099">
    <property type="component" value="Chromosome"/>
</dbReference>
<dbReference type="EMBL" id="CP029600">
    <property type="protein sequence ID" value="AWO01477.1"/>
    <property type="molecule type" value="Genomic_DNA"/>
</dbReference>
<dbReference type="InterPro" id="IPR004399">
    <property type="entry name" value="HMP/HMP-P_kinase_dom"/>
</dbReference>
<evidence type="ECO:0000256" key="1">
    <source>
        <dbReference type="ARBA" id="ARBA00004948"/>
    </source>
</evidence>
<proteinExistence type="predicted"/>
<gene>
    <name evidence="4" type="ORF">DLD77_07110</name>
</gene>
<dbReference type="PANTHER" id="PTHR20858">
    <property type="entry name" value="PHOSPHOMETHYLPYRIMIDINE KINASE"/>
    <property type="match status" value="1"/>
</dbReference>
<feature type="domain" description="Pyridoxamine kinase/Phosphomethylpyrimidine kinase" evidence="3">
    <location>
        <begin position="12"/>
        <end position="246"/>
    </location>
</feature>
<comment type="pathway">
    <text evidence="1">Cofactor biosynthesis; thiamine diphosphate biosynthesis.</text>
</comment>
<dbReference type="GO" id="GO:0016301">
    <property type="term" value="F:kinase activity"/>
    <property type="evidence" value="ECO:0007669"/>
    <property type="project" value="UniProtKB-KW"/>
</dbReference>
<keyword evidence="4" id="KW-0418">Kinase</keyword>
<keyword evidence="4" id="KW-0808">Transferase</keyword>
<dbReference type="InterPro" id="IPR013749">
    <property type="entry name" value="PM/HMP-P_kinase-1"/>
</dbReference>
<sequence length="274" mass="29084">MGPFVMSLAGLDPSGGAGLLADIKTFEAHGITGFGVCTALTVQTDNTLLSVEWLGAEKIVEQALPLLTRFPVQYCKIGIVEHPAILLQVLPMLQAARPGLQFVLDPVLKASSGYVFHSATAQQWETILPSLLLLTPNYEEAMAITGHASGEQAAQQMAAYCAVLLKGGHRPGKEGWDTLYNSTGYTEFEPGPPPVYPKHGSGCVLSAAITAALALGCGLEEACRTAKAYTARYLQSDVSLLGHHPPVLNEKGIPGSAAWNAHIQPSQHNDHHQS</sequence>
<reference evidence="4 5" key="1">
    <citation type="submission" date="2018-05" db="EMBL/GenBank/DDBJ databases">
        <title>Chitinophaga sp. nov., isolated from rhizosphere soil of Alhagi.</title>
        <authorList>
            <person name="Liu Y."/>
        </authorList>
    </citation>
    <scope>NUCLEOTIDE SEQUENCE [LARGE SCALE GENOMIC DNA]</scope>
    <source>
        <strain evidence="4 5">T22</strain>
    </source>
</reference>
<dbReference type="InterPro" id="IPR029056">
    <property type="entry name" value="Ribokinase-like"/>
</dbReference>
<accession>A0ABM6WC14</accession>
<dbReference type="PANTHER" id="PTHR20858:SF17">
    <property type="entry name" value="HYDROXYMETHYLPYRIMIDINE_PHOSPHOMETHYLPYRIMIDINE KINASE THI20-RELATED"/>
    <property type="match status" value="1"/>
</dbReference>
<evidence type="ECO:0000313" key="4">
    <source>
        <dbReference type="EMBL" id="AWO01477.1"/>
    </source>
</evidence>